<proteinExistence type="predicted"/>
<dbReference type="OrthoDB" id="165999at2"/>
<protein>
    <recommendedName>
        <fullName evidence="2">DUF3592 domain-containing protein</fullName>
    </recommendedName>
</protein>
<dbReference type="InterPro" id="IPR021994">
    <property type="entry name" value="DUF3592"/>
</dbReference>
<keyword evidence="4" id="KW-1185">Reference proteome</keyword>
<dbReference type="RefSeq" id="WP_062422876.1">
    <property type="nucleotide sequence ID" value="NZ_BBYA01000011.1"/>
</dbReference>
<dbReference type="Proteomes" id="UP000050430">
    <property type="component" value="Unassembled WGS sequence"/>
</dbReference>
<comment type="caution">
    <text evidence="3">The sequence shown here is derived from an EMBL/GenBank/DDBJ whole genome shotgun (WGS) entry which is preliminary data.</text>
</comment>
<feature type="transmembrane region" description="Helical" evidence="1">
    <location>
        <begin position="139"/>
        <end position="163"/>
    </location>
</feature>
<accession>A0A0P6XPL3</accession>
<keyword evidence="1" id="KW-0812">Transmembrane</keyword>
<evidence type="ECO:0000313" key="4">
    <source>
        <dbReference type="Proteomes" id="UP000050430"/>
    </source>
</evidence>
<evidence type="ECO:0000313" key="3">
    <source>
        <dbReference type="EMBL" id="KPL71125.1"/>
    </source>
</evidence>
<dbReference type="EMBL" id="LGCK01000012">
    <property type="protein sequence ID" value="KPL71125.1"/>
    <property type="molecule type" value="Genomic_DNA"/>
</dbReference>
<sequence length="168" mass="18631">MNNINLGTLIPLVFSILAGGAGCALIVMALHRKRTEITTNSWLPAAGVILSSEVKEHQSIKPGNQDRTVFSPLVHYQYTCTGRTFAGLRVTFNQLEYTESKAREIADRYVAGAPVTVYYDPLHPEEAVIERNTTRYQSILTTGLVLFALGAGSFCMTFVIYWAEKAFH</sequence>
<feature type="transmembrane region" description="Helical" evidence="1">
    <location>
        <begin position="6"/>
        <end position="30"/>
    </location>
</feature>
<dbReference type="STRING" id="229920.ADM99_12735"/>
<reference evidence="3 4" key="1">
    <citation type="submission" date="2015-07" db="EMBL/GenBank/DDBJ databases">
        <title>Genome sequence of Leptolinea tardivitalis DSM 16556.</title>
        <authorList>
            <person name="Hemp J."/>
            <person name="Ward L.M."/>
            <person name="Pace L.A."/>
            <person name="Fischer W.W."/>
        </authorList>
    </citation>
    <scope>NUCLEOTIDE SEQUENCE [LARGE SCALE GENOMIC DNA]</scope>
    <source>
        <strain evidence="3 4">YMTK-2</strain>
    </source>
</reference>
<organism evidence="3 4">
    <name type="scientific">Leptolinea tardivitalis</name>
    <dbReference type="NCBI Taxonomy" id="229920"/>
    <lineage>
        <taxon>Bacteria</taxon>
        <taxon>Bacillati</taxon>
        <taxon>Chloroflexota</taxon>
        <taxon>Anaerolineae</taxon>
        <taxon>Anaerolineales</taxon>
        <taxon>Anaerolineaceae</taxon>
        <taxon>Leptolinea</taxon>
    </lineage>
</organism>
<feature type="domain" description="DUF3592" evidence="2">
    <location>
        <begin position="46"/>
        <end position="132"/>
    </location>
</feature>
<dbReference type="Pfam" id="PF12158">
    <property type="entry name" value="DUF3592"/>
    <property type="match status" value="1"/>
</dbReference>
<evidence type="ECO:0000256" key="1">
    <source>
        <dbReference type="SAM" id="Phobius"/>
    </source>
</evidence>
<evidence type="ECO:0000259" key="2">
    <source>
        <dbReference type="Pfam" id="PF12158"/>
    </source>
</evidence>
<keyword evidence="1" id="KW-1133">Transmembrane helix</keyword>
<gene>
    <name evidence="3" type="ORF">ADM99_12735</name>
</gene>
<keyword evidence="1" id="KW-0472">Membrane</keyword>
<name>A0A0P6XPL3_9CHLR</name>
<dbReference type="AlphaFoldDB" id="A0A0P6XPL3"/>